<dbReference type="Pfam" id="PF03639">
    <property type="entry name" value="Glyco_hydro_81"/>
    <property type="match status" value="1"/>
</dbReference>
<comment type="similarity">
    <text evidence="2">Belongs to the glycosyl hydrolase 81 family.</text>
</comment>
<evidence type="ECO:0000256" key="7">
    <source>
        <dbReference type="ARBA" id="ARBA00023316"/>
    </source>
</evidence>
<dbReference type="Proteomes" id="UP001374535">
    <property type="component" value="Chromosome 4"/>
</dbReference>
<dbReference type="GO" id="GO:0042973">
    <property type="term" value="F:glucan endo-1,3-beta-D-glucosidase activity"/>
    <property type="evidence" value="ECO:0007669"/>
    <property type="project" value="UniProtKB-EC"/>
</dbReference>
<organism evidence="11 12">
    <name type="scientific">Vigna mungo</name>
    <name type="common">Black gram</name>
    <name type="synonym">Phaseolus mungo</name>
    <dbReference type="NCBI Taxonomy" id="3915"/>
    <lineage>
        <taxon>Eukaryota</taxon>
        <taxon>Viridiplantae</taxon>
        <taxon>Streptophyta</taxon>
        <taxon>Embryophyta</taxon>
        <taxon>Tracheophyta</taxon>
        <taxon>Spermatophyta</taxon>
        <taxon>Magnoliopsida</taxon>
        <taxon>eudicotyledons</taxon>
        <taxon>Gunneridae</taxon>
        <taxon>Pentapetalae</taxon>
        <taxon>rosids</taxon>
        <taxon>fabids</taxon>
        <taxon>Fabales</taxon>
        <taxon>Fabaceae</taxon>
        <taxon>Papilionoideae</taxon>
        <taxon>50 kb inversion clade</taxon>
        <taxon>NPAAA clade</taxon>
        <taxon>indigoferoid/millettioid clade</taxon>
        <taxon>Phaseoleae</taxon>
        <taxon>Vigna</taxon>
    </lineage>
</organism>
<dbReference type="PROSITE" id="PS52008">
    <property type="entry name" value="GH81"/>
    <property type="match status" value="1"/>
</dbReference>
<proteinExistence type="inferred from homology"/>
<dbReference type="InterPro" id="IPR040451">
    <property type="entry name" value="GH81_N"/>
</dbReference>
<dbReference type="Gene3D" id="2.70.98.30">
    <property type="entry name" value="Golgi alpha-mannosidase II, domain 4"/>
    <property type="match status" value="1"/>
</dbReference>
<dbReference type="PANTHER" id="PTHR31983:SF22">
    <property type="entry name" value="GLUCAN ENDO-1,3-BETA-D-GLUCOSIDASE"/>
    <property type="match status" value="1"/>
</dbReference>
<name>A0AAQ3NR84_VIGMU</name>
<dbReference type="InterPro" id="IPR005200">
    <property type="entry name" value="Endo-beta-glucanase"/>
</dbReference>
<dbReference type="GO" id="GO:0000272">
    <property type="term" value="P:polysaccharide catabolic process"/>
    <property type="evidence" value="ECO:0007669"/>
    <property type="project" value="UniProtKB-KW"/>
</dbReference>
<keyword evidence="12" id="KW-1185">Reference proteome</keyword>
<dbReference type="InterPro" id="IPR040720">
    <property type="entry name" value="GH81_C"/>
</dbReference>
<feature type="domain" description="Glycosyl hydrolase family 81 C-terminal" evidence="10">
    <location>
        <begin position="308"/>
        <end position="655"/>
    </location>
</feature>
<keyword evidence="5" id="KW-0119">Carbohydrate metabolism</keyword>
<evidence type="ECO:0000313" key="11">
    <source>
        <dbReference type="EMBL" id="WVZ14876.1"/>
    </source>
</evidence>
<dbReference type="AlphaFoldDB" id="A0AAQ3NR84"/>
<evidence type="ECO:0000259" key="9">
    <source>
        <dbReference type="Pfam" id="PF03639"/>
    </source>
</evidence>
<keyword evidence="7" id="KW-0961">Cell wall biogenesis/degradation</keyword>
<feature type="domain" description="Glycosyl hydrolase family 81 N-terminal" evidence="9">
    <location>
        <begin position="32"/>
        <end position="301"/>
    </location>
</feature>
<evidence type="ECO:0000256" key="3">
    <source>
        <dbReference type="ARBA" id="ARBA00012780"/>
    </source>
</evidence>
<evidence type="ECO:0000259" key="10">
    <source>
        <dbReference type="Pfam" id="PF17652"/>
    </source>
</evidence>
<evidence type="ECO:0000256" key="8">
    <source>
        <dbReference type="ARBA" id="ARBA00023326"/>
    </source>
</evidence>
<dbReference type="GO" id="GO:0071555">
    <property type="term" value="P:cell wall organization"/>
    <property type="evidence" value="ECO:0007669"/>
    <property type="project" value="UniProtKB-KW"/>
</dbReference>
<protein>
    <recommendedName>
        <fullName evidence="3">glucan endo-1,3-beta-D-glucosidase</fullName>
        <ecNumber evidence="3">3.2.1.39</ecNumber>
    </recommendedName>
</protein>
<evidence type="ECO:0000256" key="6">
    <source>
        <dbReference type="ARBA" id="ARBA00023295"/>
    </source>
</evidence>
<gene>
    <name evidence="11" type="ORF">V8G54_012442</name>
</gene>
<evidence type="ECO:0000256" key="5">
    <source>
        <dbReference type="ARBA" id="ARBA00023277"/>
    </source>
</evidence>
<evidence type="ECO:0000313" key="12">
    <source>
        <dbReference type="Proteomes" id="UP001374535"/>
    </source>
</evidence>
<sequence>MASNQHNTPYIFPETQSTVLPDPSNFFSSNLVSSPLPTNSFFQNFVLKNGDQPEYIHPYLIKSSNSSLSLSYPSRTSTATSIYQVFNPDLTISSKQSSSGKHTISSFSDLSVTLEIPSSNLTFFLVRGSPYLTVSVTQPTPLSITTIHSIVSLDSTESTSFHKFTIKFNNAQTWLLYASSPIKLTHTTSEITSEAFSGTIRIALLPNSDPQSEAILDLCSFTYPVSGNAVIEEPFCVEYEWETKGSGALLLLAHPLHLQLLSSTDTDVSVLDEFKYTSIDGDLVGVLGKSWILKTDPVSVTWHSSRGIKEENKEEIVSALVNDVDALKMETTESYYYGKYIARAARLALIAEEVFFYDVIPKVSMFLKDTVESWLDGTLKVNGFLHDNKWGGIVTYKGSDDVSADFGFGIYNDHQYHLGYFLYAIAVLAKIDPAWGRKYKNKAYSLMQDFMNLDTQSNSNYPKLRCFDLYKLHSWAAGLTEFGDGRNHESSSQAVNAYYSAALMGMAYGDVNLVALGSTLTALEILAAQTWFQVSANGSMYEDVFTEENRIMGILWANKRDTDLWFASHKLREYRLGIHLLPILPISEPLFSDVDYVIELVNWASIDLNREGVEDAWKGFVYALQALYDKEEALKNVKGLKSFDNGNSFTNLLWWIHTRGDKDDDDNQQDKFGCYCYQK</sequence>
<reference evidence="11 12" key="1">
    <citation type="journal article" date="2023" name="Life. Sci Alliance">
        <title>Evolutionary insights into 3D genome organization and epigenetic landscape of Vigna mungo.</title>
        <authorList>
            <person name="Junaid A."/>
            <person name="Singh B."/>
            <person name="Bhatia S."/>
        </authorList>
    </citation>
    <scope>NUCLEOTIDE SEQUENCE [LARGE SCALE GENOMIC DNA]</scope>
    <source>
        <strain evidence="11">Urdbean</strain>
    </source>
</reference>
<keyword evidence="4" id="KW-0378">Hydrolase</keyword>
<dbReference type="Pfam" id="PF17652">
    <property type="entry name" value="Glyco_hydro81C"/>
    <property type="match status" value="1"/>
</dbReference>
<dbReference type="EMBL" id="CP144697">
    <property type="protein sequence ID" value="WVZ14876.1"/>
    <property type="molecule type" value="Genomic_DNA"/>
</dbReference>
<dbReference type="GO" id="GO:0052861">
    <property type="term" value="F:endo-1,3(4)-beta-glucanase activity"/>
    <property type="evidence" value="ECO:0007669"/>
    <property type="project" value="InterPro"/>
</dbReference>
<evidence type="ECO:0000256" key="2">
    <source>
        <dbReference type="ARBA" id="ARBA00010730"/>
    </source>
</evidence>
<keyword evidence="8" id="KW-0624">Polysaccharide degradation</keyword>
<dbReference type="PANTHER" id="PTHR31983">
    <property type="entry name" value="ENDO-1,3(4)-BETA-GLUCANASE 1"/>
    <property type="match status" value="1"/>
</dbReference>
<accession>A0AAQ3NR84</accession>
<comment type="catalytic activity">
    <reaction evidence="1">
        <text>Hydrolysis of (1-&gt;3)-beta-D-glucosidic linkages in (1-&gt;3)-beta-D-glucans.</text>
        <dbReference type="EC" id="3.2.1.39"/>
    </reaction>
</comment>
<dbReference type="EC" id="3.2.1.39" evidence="3"/>
<evidence type="ECO:0000256" key="1">
    <source>
        <dbReference type="ARBA" id="ARBA00000382"/>
    </source>
</evidence>
<keyword evidence="6" id="KW-0326">Glycosidase</keyword>
<evidence type="ECO:0000256" key="4">
    <source>
        <dbReference type="ARBA" id="ARBA00022801"/>
    </source>
</evidence>